<accession>A0A0D0E594</accession>
<keyword evidence="2" id="KW-1185">Reference proteome</keyword>
<reference evidence="2" key="2">
    <citation type="submission" date="2015-01" db="EMBL/GenBank/DDBJ databases">
        <title>Evolutionary Origins and Diversification of the Mycorrhizal Mutualists.</title>
        <authorList>
            <consortium name="DOE Joint Genome Institute"/>
            <consortium name="Mycorrhizal Genomics Consortium"/>
            <person name="Kohler A."/>
            <person name="Kuo A."/>
            <person name="Nagy L.G."/>
            <person name="Floudas D."/>
            <person name="Copeland A."/>
            <person name="Barry K.W."/>
            <person name="Cichocki N."/>
            <person name="Veneault-Fourrey C."/>
            <person name="LaButti K."/>
            <person name="Lindquist E.A."/>
            <person name="Lipzen A."/>
            <person name="Lundell T."/>
            <person name="Morin E."/>
            <person name="Murat C."/>
            <person name="Riley R."/>
            <person name="Ohm R."/>
            <person name="Sun H."/>
            <person name="Tunlid A."/>
            <person name="Henrissat B."/>
            <person name="Grigoriev I.V."/>
            <person name="Hibbett D.S."/>
            <person name="Martin F."/>
        </authorList>
    </citation>
    <scope>NUCLEOTIDE SEQUENCE [LARGE SCALE GENOMIC DNA]</scope>
    <source>
        <strain evidence="2">Ve08.2h10</strain>
    </source>
</reference>
<sequence>MVHSEFYYNILTSMHVQMQTVTIATCNIPCTVLLAWTHLPSTAISAPCVAGDLAAGPPIVFEVRHFEHSQMGVSCESHSLQDKLDDG</sequence>
<dbReference type="EMBL" id="KN824984">
    <property type="protein sequence ID" value="KIK96474.1"/>
    <property type="molecule type" value="Genomic_DNA"/>
</dbReference>
<dbReference type="HOGENOM" id="CLU_2483991_0_0_1"/>
<evidence type="ECO:0000313" key="1">
    <source>
        <dbReference type="EMBL" id="KIK96474.1"/>
    </source>
</evidence>
<dbReference type="InParanoid" id="A0A0D0E594"/>
<proteinExistence type="predicted"/>
<dbReference type="Proteomes" id="UP000054538">
    <property type="component" value="Unassembled WGS sequence"/>
</dbReference>
<name>A0A0D0E594_9AGAM</name>
<dbReference type="AlphaFoldDB" id="A0A0D0E594"/>
<reference evidence="1 2" key="1">
    <citation type="submission" date="2014-04" db="EMBL/GenBank/DDBJ databases">
        <authorList>
            <consortium name="DOE Joint Genome Institute"/>
            <person name="Kuo A."/>
            <person name="Kohler A."/>
            <person name="Jargeat P."/>
            <person name="Nagy L.G."/>
            <person name="Floudas D."/>
            <person name="Copeland A."/>
            <person name="Barry K.W."/>
            <person name="Cichocki N."/>
            <person name="Veneault-Fourrey C."/>
            <person name="LaButti K."/>
            <person name="Lindquist E.A."/>
            <person name="Lipzen A."/>
            <person name="Lundell T."/>
            <person name="Morin E."/>
            <person name="Murat C."/>
            <person name="Sun H."/>
            <person name="Tunlid A."/>
            <person name="Henrissat B."/>
            <person name="Grigoriev I.V."/>
            <person name="Hibbett D.S."/>
            <person name="Martin F."/>
            <person name="Nordberg H.P."/>
            <person name="Cantor M.N."/>
            <person name="Hua S.X."/>
        </authorList>
    </citation>
    <scope>NUCLEOTIDE SEQUENCE [LARGE SCALE GENOMIC DNA]</scope>
    <source>
        <strain evidence="1 2">Ve08.2h10</strain>
    </source>
</reference>
<gene>
    <name evidence="1" type="ORF">PAXRUDRAFT_825907</name>
</gene>
<protein>
    <submittedName>
        <fullName evidence="1">Uncharacterized protein</fullName>
    </submittedName>
</protein>
<organism evidence="1 2">
    <name type="scientific">Paxillus rubicundulus Ve08.2h10</name>
    <dbReference type="NCBI Taxonomy" id="930991"/>
    <lineage>
        <taxon>Eukaryota</taxon>
        <taxon>Fungi</taxon>
        <taxon>Dikarya</taxon>
        <taxon>Basidiomycota</taxon>
        <taxon>Agaricomycotina</taxon>
        <taxon>Agaricomycetes</taxon>
        <taxon>Agaricomycetidae</taxon>
        <taxon>Boletales</taxon>
        <taxon>Paxilineae</taxon>
        <taxon>Paxillaceae</taxon>
        <taxon>Paxillus</taxon>
    </lineage>
</organism>
<evidence type="ECO:0000313" key="2">
    <source>
        <dbReference type="Proteomes" id="UP000054538"/>
    </source>
</evidence>